<evidence type="ECO:0000256" key="2">
    <source>
        <dbReference type="SAM" id="Phobius"/>
    </source>
</evidence>
<sequence>MDEDWELLLASPKAVPAAAEPYAGGGGDDDAGAIKHDYFDLGSDAKYPRRASLSKEEEEEEEVEGLLPASDNASWVEPDPDDLLFPGRDRAALWSDSSSDGERPEVEVTEPVERTRAEGEAAAAAAEGAEGAVAKGGGAPLRWWKLPLDALRVWALRAARSAWSVPFAVALLGFAVLGRRLYRMRRQSKAVGRVRLVLDEKTSQFKGQASRLNESTAMLRRAPIIKPMLPANGVTPWPVLGHL</sequence>
<keyword evidence="2" id="KW-0472">Membrane</keyword>
<evidence type="ECO:0000256" key="1">
    <source>
        <dbReference type="SAM" id="MobiDB-lite"/>
    </source>
</evidence>
<keyword evidence="4" id="KW-1185">Reference proteome</keyword>
<dbReference type="PANTHER" id="PTHR33646:SF6">
    <property type="entry name" value="TRANSMEMBRANE PROTEIN"/>
    <property type="match status" value="1"/>
</dbReference>
<reference evidence="3 4" key="2">
    <citation type="submission" date="2024-10" db="EMBL/GenBank/DDBJ databases">
        <authorList>
            <person name="Ryan C."/>
        </authorList>
    </citation>
    <scope>NUCLEOTIDE SEQUENCE [LARGE SCALE GENOMIC DNA]</scope>
</reference>
<organism evidence="3 4">
    <name type="scientific">Urochloa decumbens</name>
    <dbReference type="NCBI Taxonomy" id="240449"/>
    <lineage>
        <taxon>Eukaryota</taxon>
        <taxon>Viridiplantae</taxon>
        <taxon>Streptophyta</taxon>
        <taxon>Embryophyta</taxon>
        <taxon>Tracheophyta</taxon>
        <taxon>Spermatophyta</taxon>
        <taxon>Magnoliopsida</taxon>
        <taxon>Liliopsida</taxon>
        <taxon>Poales</taxon>
        <taxon>Poaceae</taxon>
        <taxon>PACMAD clade</taxon>
        <taxon>Panicoideae</taxon>
        <taxon>Panicodae</taxon>
        <taxon>Paniceae</taxon>
        <taxon>Melinidinae</taxon>
        <taxon>Urochloa</taxon>
    </lineage>
</organism>
<feature type="region of interest" description="Disordered" evidence="1">
    <location>
        <begin position="46"/>
        <end position="77"/>
    </location>
</feature>
<proteinExistence type="predicted"/>
<feature type="transmembrane region" description="Helical" evidence="2">
    <location>
        <begin position="162"/>
        <end position="182"/>
    </location>
</feature>
<dbReference type="PANTHER" id="PTHR33646">
    <property type="entry name" value="GB|AAF00631.1"/>
    <property type="match status" value="1"/>
</dbReference>
<dbReference type="AlphaFoldDB" id="A0ABC8ZDW6"/>
<evidence type="ECO:0000313" key="4">
    <source>
        <dbReference type="Proteomes" id="UP001497457"/>
    </source>
</evidence>
<reference evidence="4" key="1">
    <citation type="submission" date="2024-06" db="EMBL/GenBank/DDBJ databases">
        <authorList>
            <person name="Ryan C."/>
        </authorList>
    </citation>
    <scope>NUCLEOTIDE SEQUENCE [LARGE SCALE GENOMIC DNA]</scope>
</reference>
<dbReference type="InterPro" id="IPR045883">
    <property type="entry name" value="At4g13530-like"/>
</dbReference>
<name>A0ABC8ZDW6_9POAL</name>
<protein>
    <submittedName>
        <fullName evidence="3">Uncharacterized protein</fullName>
    </submittedName>
</protein>
<gene>
    <name evidence="3" type="ORF">URODEC1_LOCUS44201</name>
</gene>
<keyword evidence="2" id="KW-0812">Transmembrane</keyword>
<evidence type="ECO:0000313" key="3">
    <source>
        <dbReference type="EMBL" id="CAL4960111.1"/>
    </source>
</evidence>
<feature type="compositionally biased region" description="Basic and acidic residues" evidence="1">
    <location>
        <begin position="100"/>
        <end position="114"/>
    </location>
</feature>
<dbReference type="Proteomes" id="UP001497457">
    <property type="component" value="Chromosome 19rd"/>
</dbReference>
<accession>A0ABC8ZDW6</accession>
<feature type="region of interest" description="Disordered" evidence="1">
    <location>
        <begin position="94"/>
        <end position="114"/>
    </location>
</feature>
<keyword evidence="2" id="KW-1133">Transmembrane helix</keyword>
<dbReference type="EMBL" id="OZ075129">
    <property type="protein sequence ID" value="CAL4960111.1"/>
    <property type="molecule type" value="Genomic_DNA"/>
</dbReference>